<keyword evidence="1" id="KW-0472">Membrane</keyword>
<keyword evidence="1" id="KW-0812">Transmembrane</keyword>
<accession>A0A7N0UE17</accession>
<dbReference type="EnsemblPlants" id="Kaladp0062s0051.1.v1.1">
    <property type="protein sequence ID" value="Kaladp0062s0051.1.v1.1.CDS.1"/>
    <property type="gene ID" value="Kaladp0062s0051.v1.1"/>
</dbReference>
<dbReference type="Proteomes" id="UP000594263">
    <property type="component" value="Unplaced"/>
</dbReference>
<organism evidence="2 3">
    <name type="scientific">Kalanchoe fedtschenkoi</name>
    <name type="common">Lavender scallops</name>
    <name type="synonym">South American air plant</name>
    <dbReference type="NCBI Taxonomy" id="63787"/>
    <lineage>
        <taxon>Eukaryota</taxon>
        <taxon>Viridiplantae</taxon>
        <taxon>Streptophyta</taxon>
        <taxon>Embryophyta</taxon>
        <taxon>Tracheophyta</taxon>
        <taxon>Spermatophyta</taxon>
        <taxon>Magnoliopsida</taxon>
        <taxon>eudicotyledons</taxon>
        <taxon>Gunneridae</taxon>
        <taxon>Pentapetalae</taxon>
        <taxon>Saxifragales</taxon>
        <taxon>Crassulaceae</taxon>
        <taxon>Kalanchoe</taxon>
    </lineage>
</organism>
<feature type="transmembrane region" description="Helical" evidence="1">
    <location>
        <begin position="12"/>
        <end position="31"/>
    </location>
</feature>
<sequence length="141" mass="15128">MNHMEAGPGWGSVPLAIGLFVSLSAVVALCAKSSRRKAKANVPKSPLASPRRLIATISSKAGGISFMKKKGEGNDGEEDEGFGEGGLWRNTILMGEKCQPLEFPDAIFYDSYGNRVSEMPKSPRASLMSTFSFPVVRESMA</sequence>
<dbReference type="Gramene" id="Kaladp0062s0051.1.v1.1">
    <property type="protein sequence ID" value="Kaladp0062s0051.1.v1.1.CDS.1"/>
    <property type="gene ID" value="Kaladp0062s0051.v1.1"/>
</dbReference>
<dbReference type="PANTHER" id="PTHR33237:SF50">
    <property type="entry name" value="TRANSMEMBRANE PROTEIN"/>
    <property type="match status" value="1"/>
</dbReference>
<evidence type="ECO:0000313" key="3">
    <source>
        <dbReference type="Proteomes" id="UP000594263"/>
    </source>
</evidence>
<keyword evidence="3" id="KW-1185">Reference proteome</keyword>
<name>A0A7N0UE17_KALFE</name>
<dbReference type="PANTHER" id="PTHR33237">
    <property type="entry name" value="F2P16.13 PROTEIN-RELATED"/>
    <property type="match status" value="1"/>
</dbReference>
<proteinExistence type="predicted"/>
<dbReference type="OMA" id="KAMTMVR"/>
<evidence type="ECO:0000313" key="2">
    <source>
        <dbReference type="EnsemblPlants" id="Kaladp0062s0051.1.v1.1.CDS.1"/>
    </source>
</evidence>
<dbReference type="AlphaFoldDB" id="A0A7N0UE17"/>
<evidence type="ECO:0000256" key="1">
    <source>
        <dbReference type="SAM" id="Phobius"/>
    </source>
</evidence>
<reference evidence="2" key="1">
    <citation type="submission" date="2021-01" db="UniProtKB">
        <authorList>
            <consortium name="EnsemblPlants"/>
        </authorList>
    </citation>
    <scope>IDENTIFICATION</scope>
</reference>
<keyword evidence="1" id="KW-1133">Transmembrane helix</keyword>
<protein>
    <submittedName>
        <fullName evidence="2">Uncharacterized protein</fullName>
    </submittedName>
</protein>